<organism evidence="1 2">
    <name type="scientific">Engystomops pustulosus</name>
    <name type="common">Tungara frog</name>
    <name type="synonym">Physalaemus pustulosus</name>
    <dbReference type="NCBI Taxonomy" id="76066"/>
    <lineage>
        <taxon>Eukaryota</taxon>
        <taxon>Metazoa</taxon>
        <taxon>Chordata</taxon>
        <taxon>Craniata</taxon>
        <taxon>Vertebrata</taxon>
        <taxon>Euteleostomi</taxon>
        <taxon>Amphibia</taxon>
        <taxon>Batrachia</taxon>
        <taxon>Anura</taxon>
        <taxon>Neobatrachia</taxon>
        <taxon>Hyloidea</taxon>
        <taxon>Leptodactylidae</taxon>
        <taxon>Leiuperinae</taxon>
        <taxon>Engystomops</taxon>
    </lineage>
</organism>
<keyword evidence="2" id="KW-1185">Reference proteome</keyword>
<proteinExistence type="predicted"/>
<evidence type="ECO:0000313" key="2">
    <source>
        <dbReference type="Proteomes" id="UP000824782"/>
    </source>
</evidence>
<accession>A0AAV6ZL66</accession>
<gene>
    <name evidence="1" type="ORF">GDO81_028549</name>
</gene>
<dbReference type="AlphaFoldDB" id="A0AAV6ZL66"/>
<reference evidence="1" key="1">
    <citation type="thesis" date="2020" institute="ProQuest LLC" country="789 East Eisenhower Parkway, Ann Arbor, MI, USA">
        <title>Comparative Genomics and Chromosome Evolution.</title>
        <authorList>
            <person name="Mudd A.B."/>
        </authorList>
    </citation>
    <scope>NUCLEOTIDE SEQUENCE</scope>
    <source>
        <strain evidence="1">237g6f4</strain>
        <tissue evidence="1">Blood</tissue>
    </source>
</reference>
<dbReference type="Proteomes" id="UP000824782">
    <property type="component" value="Unassembled WGS sequence"/>
</dbReference>
<evidence type="ECO:0000313" key="1">
    <source>
        <dbReference type="EMBL" id="KAG8547326.1"/>
    </source>
</evidence>
<protein>
    <submittedName>
        <fullName evidence="1">Uncharacterized protein</fullName>
    </submittedName>
</protein>
<name>A0AAV6ZL66_ENGPU</name>
<sequence length="79" mass="8970">MTMQDIFRIYVTKDVTSYCLGPKANCTWPPIMMYGILLPSLYREESAYGTPNASGPRCSLLLYTHKSTPLYITMTRPQA</sequence>
<dbReference type="EMBL" id="WNYA01000753">
    <property type="protein sequence ID" value="KAG8547326.1"/>
    <property type="molecule type" value="Genomic_DNA"/>
</dbReference>
<comment type="caution">
    <text evidence="1">The sequence shown here is derived from an EMBL/GenBank/DDBJ whole genome shotgun (WGS) entry which is preliminary data.</text>
</comment>